<dbReference type="AlphaFoldDB" id="A0A0A9G1T5"/>
<sequence length="96" mass="10733">MIHEYRTHGLVPTSGTKGADAVPTCLTSRMSIVTSPPITIYDSGAHICTRQNGQTHVLVKISNWMGGFHTIWWNCSTEACLLTPKECLWIRWTFGI</sequence>
<reference evidence="1" key="2">
    <citation type="journal article" date="2015" name="Data Brief">
        <title>Shoot transcriptome of the giant reed, Arundo donax.</title>
        <authorList>
            <person name="Barrero R.A."/>
            <person name="Guerrero F.D."/>
            <person name="Moolhuijzen P."/>
            <person name="Goolsby J.A."/>
            <person name="Tidwell J."/>
            <person name="Bellgard S.E."/>
            <person name="Bellgard M.I."/>
        </authorList>
    </citation>
    <scope>NUCLEOTIDE SEQUENCE</scope>
    <source>
        <tissue evidence="1">Shoot tissue taken approximately 20 cm above the soil surface</tissue>
    </source>
</reference>
<accession>A0A0A9G1T5</accession>
<evidence type="ECO:0000313" key="1">
    <source>
        <dbReference type="EMBL" id="JAE19035.1"/>
    </source>
</evidence>
<proteinExistence type="predicted"/>
<dbReference type="EMBL" id="GBRH01178861">
    <property type="protein sequence ID" value="JAE19035.1"/>
    <property type="molecule type" value="Transcribed_RNA"/>
</dbReference>
<name>A0A0A9G1T5_ARUDO</name>
<reference evidence="1" key="1">
    <citation type="submission" date="2014-09" db="EMBL/GenBank/DDBJ databases">
        <authorList>
            <person name="Magalhaes I.L.F."/>
            <person name="Oliveira U."/>
            <person name="Santos F.R."/>
            <person name="Vidigal T.H.D.A."/>
            <person name="Brescovit A.D."/>
            <person name="Santos A.J."/>
        </authorList>
    </citation>
    <scope>NUCLEOTIDE SEQUENCE</scope>
    <source>
        <tissue evidence="1">Shoot tissue taken approximately 20 cm above the soil surface</tissue>
    </source>
</reference>
<organism evidence="1">
    <name type="scientific">Arundo donax</name>
    <name type="common">Giant reed</name>
    <name type="synonym">Donax arundinaceus</name>
    <dbReference type="NCBI Taxonomy" id="35708"/>
    <lineage>
        <taxon>Eukaryota</taxon>
        <taxon>Viridiplantae</taxon>
        <taxon>Streptophyta</taxon>
        <taxon>Embryophyta</taxon>
        <taxon>Tracheophyta</taxon>
        <taxon>Spermatophyta</taxon>
        <taxon>Magnoliopsida</taxon>
        <taxon>Liliopsida</taxon>
        <taxon>Poales</taxon>
        <taxon>Poaceae</taxon>
        <taxon>PACMAD clade</taxon>
        <taxon>Arundinoideae</taxon>
        <taxon>Arundineae</taxon>
        <taxon>Arundo</taxon>
    </lineage>
</organism>
<protein>
    <submittedName>
        <fullName evidence="1">Uncharacterized protein</fullName>
    </submittedName>
</protein>